<dbReference type="Proteomes" id="UP001222027">
    <property type="component" value="Unassembled WGS sequence"/>
</dbReference>
<comment type="caution">
    <text evidence="2">The sequence shown here is derived from an EMBL/GenBank/DDBJ whole genome shotgun (WGS) entry which is preliminary data.</text>
</comment>
<evidence type="ECO:0000256" key="1">
    <source>
        <dbReference type="SAM" id="MobiDB-lite"/>
    </source>
</evidence>
<accession>A0AAV8QVS5</accession>
<dbReference type="AlphaFoldDB" id="A0AAV8QVS5"/>
<evidence type="ECO:0000313" key="2">
    <source>
        <dbReference type="EMBL" id="KAJ8491827.1"/>
    </source>
</evidence>
<protein>
    <submittedName>
        <fullName evidence="2">Uncharacterized protein</fullName>
    </submittedName>
</protein>
<gene>
    <name evidence="2" type="ORF">OPV22_013548</name>
</gene>
<proteinExistence type="predicted"/>
<organism evidence="2 3">
    <name type="scientific">Ensete ventricosum</name>
    <name type="common">Abyssinian banana</name>
    <name type="synonym">Musa ensete</name>
    <dbReference type="NCBI Taxonomy" id="4639"/>
    <lineage>
        <taxon>Eukaryota</taxon>
        <taxon>Viridiplantae</taxon>
        <taxon>Streptophyta</taxon>
        <taxon>Embryophyta</taxon>
        <taxon>Tracheophyta</taxon>
        <taxon>Spermatophyta</taxon>
        <taxon>Magnoliopsida</taxon>
        <taxon>Liliopsida</taxon>
        <taxon>Zingiberales</taxon>
        <taxon>Musaceae</taxon>
        <taxon>Ensete</taxon>
    </lineage>
</organism>
<feature type="region of interest" description="Disordered" evidence="1">
    <location>
        <begin position="1"/>
        <end position="49"/>
    </location>
</feature>
<name>A0AAV8QVS5_ENSVE</name>
<keyword evidence="3" id="KW-1185">Reference proteome</keyword>
<feature type="compositionally biased region" description="Basic and acidic residues" evidence="1">
    <location>
        <begin position="95"/>
        <end position="111"/>
    </location>
</feature>
<dbReference type="EMBL" id="JAQQAF010000004">
    <property type="protein sequence ID" value="KAJ8491827.1"/>
    <property type="molecule type" value="Genomic_DNA"/>
</dbReference>
<reference evidence="2 3" key="1">
    <citation type="submission" date="2022-12" db="EMBL/GenBank/DDBJ databases">
        <title>Chromosome-scale assembly of the Ensete ventricosum genome.</title>
        <authorList>
            <person name="Dussert Y."/>
            <person name="Stocks J."/>
            <person name="Wendawek A."/>
            <person name="Woldeyes F."/>
            <person name="Nichols R.A."/>
            <person name="Borrell J.S."/>
        </authorList>
    </citation>
    <scope>NUCLEOTIDE SEQUENCE [LARGE SCALE GENOMIC DNA]</scope>
    <source>
        <strain evidence="3">cv. Maze</strain>
        <tissue evidence="2">Seeds</tissue>
    </source>
</reference>
<evidence type="ECO:0000313" key="3">
    <source>
        <dbReference type="Proteomes" id="UP001222027"/>
    </source>
</evidence>
<sequence length="138" mass="15122">MDAQKISLRNGRPASAGSETDDDNTSLLVKASQMKREPPKINPVERLSDRRTGLAKVITYTCPIYPQGGSRSMPSRNDDNVGYQACHPPNQELQEPWRHLHPQEVERKGDCPADPDPSAGTAGDSRAGENVVMQDDVV</sequence>
<feature type="region of interest" description="Disordered" evidence="1">
    <location>
        <begin position="65"/>
        <end position="138"/>
    </location>
</feature>